<evidence type="ECO:0000313" key="4">
    <source>
        <dbReference type="Proteomes" id="UP000199382"/>
    </source>
</evidence>
<reference evidence="3 4" key="1">
    <citation type="submission" date="2016-10" db="EMBL/GenBank/DDBJ databases">
        <authorList>
            <person name="de Groot N.N."/>
        </authorList>
    </citation>
    <scope>NUCLEOTIDE SEQUENCE [LARGE SCALE GENOMIC DNA]</scope>
    <source>
        <strain evidence="3 4">DSM 25294</strain>
    </source>
</reference>
<gene>
    <name evidence="3" type="ORF">SAMN04488026_100249</name>
</gene>
<organism evidence="3 4">
    <name type="scientific">Aliiruegeria lutimaris</name>
    <dbReference type="NCBI Taxonomy" id="571298"/>
    <lineage>
        <taxon>Bacteria</taxon>
        <taxon>Pseudomonadati</taxon>
        <taxon>Pseudomonadota</taxon>
        <taxon>Alphaproteobacteria</taxon>
        <taxon>Rhodobacterales</taxon>
        <taxon>Roseobacteraceae</taxon>
        <taxon>Aliiruegeria</taxon>
    </lineage>
</organism>
<evidence type="ECO:0000256" key="2">
    <source>
        <dbReference type="SAM" id="Phobius"/>
    </source>
</evidence>
<accession>A0A1G8JSF8</accession>
<feature type="transmembrane region" description="Helical" evidence="2">
    <location>
        <begin position="31"/>
        <end position="55"/>
    </location>
</feature>
<sequence length="153" mass="16216">MSRIARNFQIILRSEKLIASRQVAVATRKGGLFGAAALMGGIAVVFLNVAAYLVLAARLEPAMAALIVAGANLVLAGILIALAKGMSADRDVQAVSEVRDMAMADLEGELQEATDEIRELAQNVRKMTRDPFSSASLSVIGPLLSLLLKNLKK</sequence>
<keyword evidence="2" id="KW-0812">Transmembrane</keyword>
<keyword evidence="4" id="KW-1185">Reference proteome</keyword>
<keyword evidence="1" id="KW-0175">Coiled coil</keyword>
<dbReference type="EMBL" id="FNEK01000002">
    <property type="protein sequence ID" value="SDI34085.1"/>
    <property type="molecule type" value="Genomic_DNA"/>
</dbReference>
<evidence type="ECO:0000313" key="3">
    <source>
        <dbReference type="EMBL" id="SDI34085.1"/>
    </source>
</evidence>
<dbReference type="AlphaFoldDB" id="A0A1G8JSF8"/>
<evidence type="ECO:0000256" key="1">
    <source>
        <dbReference type="SAM" id="Coils"/>
    </source>
</evidence>
<feature type="coiled-coil region" evidence="1">
    <location>
        <begin position="103"/>
        <end position="130"/>
    </location>
</feature>
<protein>
    <recommendedName>
        <fullName evidence="5">Holin-X, holin superfamily III</fullName>
    </recommendedName>
</protein>
<name>A0A1G8JSF8_9RHOB</name>
<dbReference type="Proteomes" id="UP000199382">
    <property type="component" value="Unassembled WGS sequence"/>
</dbReference>
<feature type="transmembrane region" description="Helical" evidence="2">
    <location>
        <begin position="61"/>
        <end position="83"/>
    </location>
</feature>
<dbReference type="RefSeq" id="WP_093148055.1">
    <property type="nucleotide sequence ID" value="NZ_FNEK01000002.1"/>
</dbReference>
<dbReference type="STRING" id="571298.SAMN04488026_100249"/>
<proteinExistence type="predicted"/>
<dbReference type="OrthoDB" id="7677160at2"/>
<evidence type="ECO:0008006" key="5">
    <source>
        <dbReference type="Google" id="ProtNLM"/>
    </source>
</evidence>
<keyword evidence="2" id="KW-1133">Transmembrane helix</keyword>
<keyword evidence="2" id="KW-0472">Membrane</keyword>